<dbReference type="Proteomes" id="UP000050761">
    <property type="component" value="Unassembled WGS sequence"/>
</dbReference>
<evidence type="ECO:0000313" key="3">
    <source>
        <dbReference type="WBParaSite" id="HPBE_0002542801-mRNA-1"/>
    </source>
</evidence>
<name>A0A183GRV8_HELPZ</name>
<evidence type="ECO:0000313" key="2">
    <source>
        <dbReference type="Proteomes" id="UP000050761"/>
    </source>
</evidence>
<dbReference type="AlphaFoldDB" id="A0A183GRV8"/>
<keyword evidence="2" id="KW-1185">Reference proteome</keyword>
<proteinExistence type="predicted"/>
<sequence length="158" mass="17969">MDNSFSISPSVKLHTASNSSFVIQHESRLTKAVQLTIVAVPPAFTNPLARELFAAVIDVLPREKAIHLMLEWKTSSRNYESELDLAVAEPQLHAAMRFILEQTGIFIEKHEKLPWKKKTTTINEDCVIDAKQRRPKASAEEIFEFSDNYVVSWADKTK</sequence>
<accession>A0A183GRV8</accession>
<gene>
    <name evidence="1" type="ORF">HPBE_LOCUS25427</name>
</gene>
<protein>
    <submittedName>
        <fullName evidence="1 3">Uncharacterized protein</fullName>
    </submittedName>
</protein>
<dbReference type="WBParaSite" id="HPBE_0002542801-mRNA-1">
    <property type="protein sequence ID" value="HPBE_0002542801-mRNA-1"/>
    <property type="gene ID" value="HPBE_0002542801"/>
</dbReference>
<accession>A0A3P8DIH0</accession>
<dbReference type="EMBL" id="UZAH01037889">
    <property type="protein sequence ID" value="VDP51232.1"/>
    <property type="molecule type" value="Genomic_DNA"/>
</dbReference>
<reference evidence="3" key="2">
    <citation type="submission" date="2019-09" db="UniProtKB">
        <authorList>
            <consortium name="WormBaseParasite"/>
        </authorList>
    </citation>
    <scope>IDENTIFICATION</scope>
</reference>
<organism evidence="2 3">
    <name type="scientific">Heligmosomoides polygyrus</name>
    <name type="common">Parasitic roundworm</name>
    <dbReference type="NCBI Taxonomy" id="6339"/>
    <lineage>
        <taxon>Eukaryota</taxon>
        <taxon>Metazoa</taxon>
        <taxon>Ecdysozoa</taxon>
        <taxon>Nematoda</taxon>
        <taxon>Chromadorea</taxon>
        <taxon>Rhabditida</taxon>
        <taxon>Rhabditina</taxon>
        <taxon>Rhabditomorpha</taxon>
        <taxon>Strongyloidea</taxon>
        <taxon>Heligmosomidae</taxon>
        <taxon>Heligmosomoides</taxon>
    </lineage>
</organism>
<evidence type="ECO:0000313" key="1">
    <source>
        <dbReference type="EMBL" id="VDP51232.1"/>
    </source>
</evidence>
<reference evidence="1 2" key="1">
    <citation type="submission" date="2018-11" db="EMBL/GenBank/DDBJ databases">
        <authorList>
            <consortium name="Pathogen Informatics"/>
        </authorList>
    </citation>
    <scope>NUCLEOTIDE SEQUENCE [LARGE SCALE GENOMIC DNA]</scope>
</reference>